<dbReference type="InterPro" id="IPR058532">
    <property type="entry name" value="YjbR/MT2646/Rv2570-like"/>
</dbReference>
<proteinExistence type="predicted"/>
<dbReference type="Pfam" id="PF04237">
    <property type="entry name" value="YjbR"/>
    <property type="match status" value="1"/>
</dbReference>
<protein>
    <submittedName>
        <fullName evidence="1">Predicted DNA-binding protein, MmcQ/YjbR family</fullName>
    </submittedName>
</protein>
<dbReference type="OrthoDB" id="9789813at2"/>
<dbReference type="InterPro" id="IPR038056">
    <property type="entry name" value="YjbR-like_sf"/>
</dbReference>
<keyword evidence="2" id="KW-1185">Reference proteome</keyword>
<dbReference type="PANTHER" id="PTHR35145">
    <property type="entry name" value="CYTOPLASMIC PROTEIN-RELATED"/>
    <property type="match status" value="1"/>
</dbReference>
<accession>A0A1H9D1C5</accession>
<reference evidence="1 2" key="1">
    <citation type="submission" date="2016-10" db="EMBL/GenBank/DDBJ databases">
        <authorList>
            <person name="de Groot N.N."/>
        </authorList>
    </citation>
    <scope>NUCLEOTIDE SEQUENCE [LARGE SCALE GENOMIC DNA]</scope>
    <source>
        <strain evidence="1 2">B25</strain>
    </source>
</reference>
<dbReference type="PANTHER" id="PTHR35145:SF1">
    <property type="entry name" value="CYTOPLASMIC PROTEIN"/>
    <property type="match status" value="1"/>
</dbReference>
<dbReference type="EMBL" id="FOFU01000002">
    <property type="protein sequence ID" value="SEQ07302.1"/>
    <property type="molecule type" value="Genomic_DNA"/>
</dbReference>
<evidence type="ECO:0000313" key="1">
    <source>
        <dbReference type="EMBL" id="SEQ07302.1"/>
    </source>
</evidence>
<gene>
    <name evidence="1" type="ORF">SAMN04487977_102395</name>
</gene>
<dbReference type="RefSeq" id="WP_074641561.1">
    <property type="nucleotide sequence ID" value="NZ_FOFU01000002.1"/>
</dbReference>
<dbReference type="STRING" id="163.SAMN04487775_102390"/>
<name>A0A1H9D1C5_9SPIR</name>
<dbReference type="Gene3D" id="3.90.1150.30">
    <property type="match status" value="1"/>
</dbReference>
<keyword evidence="1" id="KW-0238">DNA-binding</keyword>
<evidence type="ECO:0000313" key="2">
    <source>
        <dbReference type="Proteomes" id="UP000182360"/>
    </source>
</evidence>
<dbReference type="GO" id="GO:0003677">
    <property type="term" value="F:DNA binding"/>
    <property type="evidence" value="ECO:0007669"/>
    <property type="project" value="UniProtKB-KW"/>
</dbReference>
<sequence>MDYSYIFRSAKIKKDSLKATGFTTSDDNSYEMGVPVSNGSFKADITLVLSDQTLTVQLFDSATGEKYPLFDIPSHGAFVASLREEVQKIIDDIKTKCFESNDLKDDYIAWIKSKFEAEPDYPWPDDAPYSFVFRCPNEKWFALVMRIKYRQLALTGDENVWVVNMKADQDAIPNLIDHKSIFPAWHMNKKHWITILLTAVTDFNKLCELTEKSFTLVNKA</sequence>
<dbReference type="InterPro" id="IPR007351">
    <property type="entry name" value="YjbR"/>
</dbReference>
<dbReference type="Proteomes" id="UP000182360">
    <property type="component" value="Unassembled WGS sequence"/>
</dbReference>
<dbReference type="SUPFAM" id="SSF142906">
    <property type="entry name" value="YjbR-like"/>
    <property type="match status" value="1"/>
</dbReference>
<dbReference type="AlphaFoldDB" id="A0A1H9D1C5"/>
<organism evidence="1 2">
    <name type="scientific">Treponema bryantii</name>
    <dbReference type="NCBI Taxonomy" id="163"/>
    <lineage>
        <taxon>Bacteria</taxon>
        <taxon>Pseudomonadati</taxon>
        <taxon>Spirochaetota</taxon>
        <taxon>Spirochaetia</taxon>
        <taxon>Spirochaetales</taxon>
        <taxon>Treponemataceae</taxon>
        <taxon>Treponema</taxon>
    </lineage>
</organism>